<accession>A0A1I2CVD0</accession>
<evidence type="ECO:0000313" key="7">
    <source>
        <dbReference type="EMBL" id="SFE72142.1"/>
    </source>
</evidence>
<dbReference type="InterPro" id="IPR020845">
    <property type="entry name" value="AMP-binding_CS"/>
</dbReference>
<dbReference type="Pfam" id="PF00668">
    <property type="entry name" value="Condensation"/>
    <property type="match status" value="1"/>
</dbReference>
<evidence type="ECO:0000256" key="3">
    <source>
        <dbReference type="ARBA" id="ARBA00022450"/>
    </source>
</evidence>
<dbReference type="FunFam" id="3.40.50.980:FF:000001">
    <property type="entry name" value="Non-ribosomal peptide synthetase"/>
    <property type="match status" value="1"/>
</dbReference>
<dbReference type="InterPro" id="IPR042099">
    <property type="entry name" value="ANL_N_sf"/>
</dbReference>
<dbReference type="PROSITE" id="PS50075">
    <property type="entry name" value="CARRIER"/>
    <property type="match status" value="1"/>
</dbReference>
<keyword evidence="3" id="KW-0596">Phosphopantetheine</keyword>
<dbReference type="STRING" id="1177982.SAMN04489711_104312"/>
<dbReference type="CDD" id="cd05931">
    <property type="entry name" value="FAAL"/>
    <property type="match status" value="1"/>
</dbReference>
<dbReference type="Gene3D" id="3.30.300.30">
    <property type="match status" value="1"/>
</dbReference>
<dbReference type="GO" id="GO:0008610">
    <property type="term" value="P:lipid biosynthetic process"/>
    <property type="evidence" value="ECO:0007669"/>
    <property type="project" value="InterPro"/>
</dbReference>
<organism evidence="7 8">
    <name type="scientific">Paracidovorax wautersii</name>
    <dbReference type="NCBI Taxonomy" id="1177982"/>
    <lineage>
        <taxon>Bacteria</taxon>
        <taxon>Pseudomonadati</taxon>
        <taxon>Pseudomonadota</taxon>
        <taxon>Betaproteobacteria</taxon>
        <taxon>Burkholderiales</taxon>
        <taxon>Comamonadaceae</taxon>
        <taxon>Paracidovorax</taxon>
    </lineage>
</organism>
<dbReference type="GO" id="GO:0044550">
    <property type="term" value="P:secondary metabolite biosynthetic process"/>
    <property type="evidence" value="ECO:0007669"/>
    <property type="project" value="TreeGrafter"/>
</dbReference>
<dbReference type="Gene3D" id="3.40.50.12780">
    <property type="entry name" value="N-terminal domain of ligase-like"/>
    <property type="match status" value="2"/>
</dbReference>
<dbReference type="SUPFAM" id="SSF47336">
    <property type="entry name" value="ACP-like"/>
    <property type="match status" value="1"/>
</dbReference>
<protein>
    <submittedName>
        <fullName evidence="7">Non-ribosomal peptide synthetase component F</fullName>
    </submittedName>
</protein>
<dbReference type="InterPro" id="IPR040097">
    <property type="entry name" value="FAAL/FAAC"/>
</dbReference>
<dbReference type="PANTHER" id="PTHR45527:SF1">
    <property type="entry name" value="FATTY ACID SYNTHASE"/>
    <property type="match status" value="1"/>
</dbReference>
<dbReference type="InterPro" id="IPR006162">
    <property type="entry name" value="Ppantetheine_attach_site"/>
</dbReference>
<dbReference type="FunFam" id="3.40.50.12780:FF:000013">
    <property type="entry name" value="Long-chain-fatty-acid--AMP ligase FadD32"/>
    <property type="match status" value="1"/>
</dbReference>
<dbReference type="Pfam" id="PF00550">
    <property type="entry name" value="PP-binding"/>
    <property type="match status" value="1"/>
</dbReference>
<evidence type="ECO:0000313" key="8">
    <source>
        <dbReference type="Proteomes" id="UP000199119"/>
    </source>
</evidence>
<dbReference type="InterPro" id="IPR009081">
    <property type="entry name" value="PP-bd_ACP"/>
</dbReference>
<dbReference type="Proteomes" id="UP000199119">
    <property type="component" value="Unassembled WGS sequence"/>
</dbReference>
<dbReference type="EMBL" id="FONX01000004">
    <property type="protein sequence ID" value="SFE72142.1"/>
    <property type="molecule type" value="Genomic_DNA"/>
</dbReference>
<dbReference type="InterPro" id="IPR023213">
    <property type="entry name" value="CAT-like_dom_sf"/>
</dbReference>
<dbReference type="Gene3D" id="3.30.559.30">
    <property type="entry name" value="Nonribosomal peptide synthetase, condensation domain"/>
    <property type="match status" value="1"/>
</dbReference>
<dbReference type="InterPro" id="IPR001242">
    <property type="entry name" value="Condensation_dom"/>
</dbReference>
<gene>
    <name evidence="7" type="ORF">SAMN04489711_104312</name>
</gene>
<proteinExistence type="inferred from homology"/>
<dbReference type="GO" id="GO:0005737">
    <property type="term" value="C:cytoplasm"/>
    <property type="evidence" value="ECO:0007669"/>
    <property type="project" value="TreeGrafter"/>
</dbReference>
<evidence type="ECO:0000259" key="6">
    <source>
        <dbReference type="PROSITE" id="PS50075"/>
    </source>
</evidence>
<dbReference type="PANTHER" id="PTHR45527">
    <property type="entry name" value="NONRIBOSOMAL PEPTIDE SYNTHETASE"/>
    <property type="match status" value="1"/>
</dbReference>
<dbReference type="GO" id="GO:0071766">
    <property type="term" value="P:Actinobacterium-type cell wall biogenesis"/>
    <property type="evidence" value="ECO:0007669"/>
    <property type="project" value="UniProtKB-ARBA"/>
</dbReference>
<keyword evidence="4" id="KW-0597">Phosphoprotein</keyword>
<comment type="similarity">
    <text evidence="2">Belongs to the ATP-dependent AMP-binding enzyme family.</text>
</comment>
<evidence type="ECO:0000256" key="5">
    <source>
        <dbReference type="SAM" id="MobiDB-lite"/>
    </source>
</evidence>
<dbReference type="InterPro" id="IPR000873">
    <property type="entry name" value="AMP-dep_synth/lig_dom"/>
</dbReference>
<dbReference type="GO" id="GO:0003824">
    <property type="term" value="F:catalytic activity"/>
    <property type="evidence" value="ECO:0007669"/>
    <property type="project" value="InterPro"/>
</dbReference>
<dbReference type="GO" id="GO:0031177">
    <property type="term" value="F:phosphopantetheine binding"/>
    <property type="evidence" value="ECO:0007669"/>
    <property type="project" value="InterPro"/>
</dbReference>
<dbReference type="SUPFAM" id="SSF52777">
    <property type="entry name" value="CoA-dependent acyltransferases"/>
    <property type="match status" value="2"/>
</dbReference>
<dbReference type="InterPro" id="IPR036736">
    <property type="entry name" value="ACP-like_sf"/>
</dbReference>
<dbReference type="SUPFAM" id="SSF56801">
    <property type="entry name" value="Acetyl-CoA synthetase-like"/>
    <property type="match status" value="2"/>
</dbReference>
<comment type="cofactor">
    <cofactor evidence="1">
        <name>pantetheine 4'-phosphate</name>
        <dbReference type="ChEBI" id="CHEBI:47942"/>
    </cofactor>
</comment>
<dbReference type="Gene3D" id="1.10.1200.10">
    <property type="entry name" value="ACP-like"/>
    <property type="match status" value="1"/>
</dbReference>
<dbReference type="InterPro" id="IPR020806">
    <property type="entry name" value="PKS_PP-bd"/>
</dbReference>
<keyword evidence="8" id="KW-1185">Reference proteome</keyword>
<feature type="domain" description="Carrier" evidence="6">
    <location>
        <begin position="592"/>
        <end position="670"/>
    </location>
</feature>
<dbReference type="GO" id="GO:0043041">
    <property type="term" value="P:amino acid activation for nonribosomal peptide biosynthetic process"/>
    <property type="evidence" value="ECO:0007669"/>
    <property type="project" value="TreeGrafter"/>
</dbReference>
<feature type="region of interest" description="Disordered" evidence="5">
    <location>
        <begin position="1871"/>
        <end position="1902"/>
    </location>
</feature>
<name>A0A1I2CVD0_9BURK</name>
<dbReference type="InterPro" id="IPR045851">
    <property type="entry name" value="AMP-bd_C_sf"/>
</dbReference>
<dbReference type="Gene3D" id="3.30.559.10">
    <property type="entry name" value="Chloramphenicol acetyltransferase-like domain"/>
    <property type="match status" value="1"/>
</dbReference>
<evidence type="ECO:0000256" key="2">
    <source>
        <dbReference type="ARBA" id="ARBA00006432"/>
    </source>
</evidence>
<sequence>MLVTESTGRRPGNFVAHLRDLALRRPDELWLTVADDVGGTYAELPITYAVFERRVRALAAVLQQDFAPGERALVMLDNGDHYAVCMLACFYSGVIAVPIFPPESMRPQHLARLMGVAADAQARCVLTSAALAGAIADSGAAFEGAQTIAVDAIDIAQADGWRPWEPAGEDIAFLQYTSGSTSAPKGVIVTHACLMANELAMADRFAIRTDSRFVTWAPLYHDMGLICGLLLPLYCGIEVVLTSPRYFLERPMRWLELISRHRATHSGGPDFAFRLCLERVRDAQVATLDLSAWECAYTGAEPVRADTEQDFLARFAPASLRPGAAFPCYGLAEATLFVTAAPQGQGMTVRGFDAEALAAGRGVPDAAGPLFVSCGTVPSGHALAIVDPQTQADVAPGVIGEIWFSGPSVAAGYWRNEEATRRTFVERGGLRWLRTGDLGFMCDAGELYVTGRIKDLIIVRGHNIYPQDVERTIEAEVDAVRKSRVAVFAVQGPDGEGIGVAAEVSRSMQKLVPPAALVEALSAAVSESLGEPLSVVVLLNPGGLPKTTSGKLQRSACRTGWLDRSADAYAIYEFGAFVRGGPAAQTPAAAVAPADETERELDAIWRSVLRRSGDQPLPRDAHFFTSGGNSLSATQAAARIAARWRITFPVRLMFEHPRLQDCAALIRDRVAQGTAAAPAAMPVLPAEAHSAGLPLSHAQERQWFLWRMDPAGTAYHVCAALHIGGPLDGDALQATLNGLRARHASLRTRFSADEQGSARQWIGADAHLPLTITDLRSLPAAEREKSVDQALRDVAARPFDLAHGDLVRAAWLRLTDDDQVLVLAMHHIVTDGASMQVLMDELAAGYAAKCSGQAAMPWAPLPVEYADYAAWQRDWLAAGEGARQLAWWREQLGDAHPRLEWPTDRPRPPQGERLRAARHGFALPAPLLAGLRGTAAEAGTTLFVTLLAGLQTLLHRLTGQGDIRIGTAMANRHRAEVERVVGLFVNTLVLPGRIDRRMPLRDVLAQAREMVLGAQAHQDLPFDQLVQALQPDRGAGENPLFQVMLNHLIEDHSAFGAIGGLEVRHQPMPDLQAQFELVLEARESLDGSLRLDLIYAADLFTPEAMGRLSGHYTAILQALAATPERAVGDVALLSVSEQAQLAAWSINPGREPAFEPIHRQIARQNPQATALLFADEVWTYGQLNRRSSQLAHRLRRQGVGPDTLVGIAMQRSPELIVGILAILKAGGAYLPLDPDQPGARLAAMAAGSGIQLLLIHEATRGLVPERAGLQSLDMGELDLNAEPDTEPDIPLHGEHLAYVIYTSGSTGQPKGAAIRHQALHSCMAWMQRSYRLQPQAADTVLHKAPIGFDVSCWEIFWPLSCGARLVLAQPGEQRDPERITQLIRRHQDTEAFSCPSLQRRRAASVVVAAVAHGQVLEARLVLLEEELDRARRAVPLLADDDLGHVGLLGVLVVVVVAVDEHDDVRILLDGAGFAQVGHHGPLVGALLHRAVELRQRDHRALQLLGQHLQAPRDLAQFGGAVVGAVRARAAHELQVVHHDEAELAALPRQPAGIGPQFPGREARRFVDVQRHGAQALDGFGQARPFLVGQLAGAQIALVHAADRAHDTHRELGRAHFHREDGHGQAFVERHVLGDVHRERGLAHGGTRGQHDHVAGLQARGHAVQIGEACGHAGHVHGVVGHLLDLVQQVDHQGVQRLEALLAARALFADGEDLGLGLVQDLLDRLAHGVEGVGRDLVAGRDQLAQDGALAHDLRVAADVAGAGHVLRQAVEVGDAAHLLGLAQALQLLEDRDHVGRLAGVDQLADGGIDLLVLVPVEVAVHQQVAHPVPGVVVQQQTTQHAGFRLDGVRRHAQLGHFLVDRVRQGEIVVQGGHHGRHGRNSLSVRDGSRHGQRLGTMLWTSR</sequence>
<reference evidence="8" key="1">
    <citation type="submission" date="2016-10" db="EMBL/GenBank/DDBJ databases">
        <authorList>
            <person name="Varghese N."/>
            <person name="Submissions S."/>
        </authorList>
    </citation>
    <scope>NUCLEOTIDE SEQUENCE [LARGE SCALE GENOMIC DNA]</scope>
    <source>
        <strain evidence="8">DSM 27981</strain>
    </source>
</reference>
<dbReference type="Pfam" id="PF00501">
    <property type="entry name" value="AMP-binding"/>
    <property type="match status" value="2"/>
</dbReference>
<dbReference type="CDD" id="cd19531">
    <property type="entry name" value="LCL_NRPS-like"/>
    <property type="match status" value="1"/>
</dbReference>
<dbReference type="PROSITE" id="PS00455">
    <property type="entry name" value="AMP_BINDING"/>
    <property type="match status" value="2"/>
</dbReference>
<evidence type="ECO:0000256" key="1">
    <source>
        <dbReference type="ARBA" id="ARBA00001957"/>
    </source>
</evidence>
<dbReference type="SMART" id="SM00823">
    <property type="entry name" value="PKS_PP"/>
    <property type="match status" value="1"/>
</dbReference>
<dbReference type="PROSITE" id="PS00012">
    <property type="entry name" value="PHOSPHOPANTETHEINE"/>
    <property type="match status" value="1"/>
</dbReference>
<evidence type="ECO:0000256" key="4">
    <source>
        <dbReference type="ARBA" id="ARBA00022553"/>
    </source>
</evidence>